<keyword evidence="1" id="KW-1133">Transmembrane helix</keyword>
<keyword evidence="1" id="KW-0812">Transmembrane</keyword>
<accession>A0ABT3ING7</accession>
<feature type="transmembrane region" description="Helical" evidence="1">
    <location>
        <begin position="12"/>
        <end position="32"/>
    </location>
</feature>
<name>A0ABT3ING7_9BACT</name>
<sequence length="155" mass="17694">MKPLIIRKAPANLYVLLVLAVLLLLFFCYIFYGFFTPVTISIFTVLSIIPVLMFSYALRELIKKTPQLTFTQQGLMLKDSRFYAWENIATFISSTEETGSDNAGRIYKNFITLSLKDGTAAKIAISHLDRDAAEISYLLEMYMKRIDDAEKNRAV</sequence>
<evidence type="ECO:0000256" key="1">
    <source>
        <dbReference type="SAM" id="Phobius"/>
    </source>
</evidence>
<dbReference type="RefSeq" id="WP_264732004.1">
    <property type="nucleotide sequence ID" value="NZ_JAPDNR010000001.1"/>
</dbReference>
<dbReference type="EMBL" id="JAPDNS010000002">
    <property type="protein sequence ID" value="MCW3485510.1"/>
    <property type="molecule type" value="Genomic_DNA"/>
</dbReference>
<gene>
    <name evidence="2" type="ORF">OL497_16490</name>
</gene>
<protein>
    <recommendedName>
        <fullName evidence="4">PH domain-containing protein</fullName>
    </recommendedName>
</protein>
<evidence type="ECO:0000313" key="2">
    <source>
        <dbReference type="EMBL" id="MCW3485510.1"/>
    </source>
</evidence>
<proteinExistence type="predicted"/>
<dbReference type="Proteomes" id="UP001207742">
    <property type="component" value="Unassembled WGS sequence"/>
</dbReference>
<evidence type="ECO:0008006" key="4">
    <source>
        <dbReference type="Google" id="ProtNLM"/>
    </source>
</evidence>
<organism evidence="2 3">
    <name type="scientific">Chitinophaga nivalis</name>
    <dbReference type="NCBI Taxonomy" id="2991709"/>
    <lineage>
        <taxon>Bacteria</taxon>
        <taxon>Pseudomonadati</taxon>
        <taxon>Bacteroidota</taxon>
        <taxon>Chitinophagia</taxon>
        <taxon>Chitinophagales</taxon>
        <taxon>Chitinophagaceae</taxon>
        <taxon>Chitinophaga</taxon>
    </lineage>
</organism>
<feature type="transmembrane region" description="Helical" evidence="1">
    <location>
        <begin position="38"/>
        <end position="58"/>
    </location>
</feature>
<keyword evidence="3" id="KW-1185">Reference proteome</keyword>
<evidence type="ECO:0000313" key="3">
    <source>
        <dbReference type="Proteomes" id="UP001207742"/>
    </source>
</evidence>
<keyword evidence="1" id="KW-0472">Membrane</keyword>
<comment type="caution">
    <text evidence="2">The sequence shown here is derived from an EMBL/GenBank/DDBJ whole genome shotgun (WGS) entry which is preliminary data.</text>
</comment>
<reference evidence="2 3" key="1">
    <citation type="submission" date="2022-10" db="EMBL/GenBank/DDBJ databases">
        <title>Chitinophaga nivalis PC15 sp. nov., isolated from Pyeongchang county, South Korea.</title>
        <authorList>
            <person name="Trinh H.N."/>
        </authorList>
    </citation>
    <scope>NUCLEOTIDE SEQUENCE [LARGE SCALE GENOMIC DNA]</scope>
    <source>
        <strain evidence="2 3">PC14</strain>
    </source>
</reference>